<reference evidence="1" key="1">
    <citation type="submission" date="2023-07" db="EMBL/GenBank/DDBJ databases">
        <title>draft genome sequence of fig (Ficus carica).</title>
        <authorList>
            <person name="Takahashi T."/>
            <person name="Nishimura K."/>
        </authorList>
    </citation>
    <scope>NUCLEOTIDE SEQUENCE</scope>
</reference>
<dbReference type="AlphaFoldDB" id="A0AA88EIL2"/>
<dbReference type="Proteomes" id="UP001187192">
    <property type="component" value="Unassembled WGS sequence"/>
</dbReference>
<organism evidence="1 2">
    <name type="scientific">Ficus carica</name>
    <name type="common">Common fig</name>
    <dbReference type="NCBI Taxonomy" id="3494"/>
    <lineage>
        <taxon>Eukaryota</taxon>
        <taxon>Viridiplantae</taxon>
        <taxon>Streptophyta</taxon>
        <taxon>Embryophyta</taxon>
        <taxon>Tracheophyta</taxon>
        <taxon>Spermatophyta</taxon>
        <taxon>Magnoliopsida</taxon>
        <taxon>eudicotyledons</taxon>
        <taxon>Gunneridae</taxon>
        <taxon>Pentapetalae</taxon>
        <taxon>rosids</taxon>
        <taxon>fabids</taxon>
        <taxon>Rosales</taxon>
        <taxon>Moraceae</taxon>
        <taxon>Ficeae</taxon>
        <taxon>Ficus</taxon>
    </lineage>
</organism>
<protein>
    <submittedName>
        <fullName evidence="1">Uncharacterized protein</fullName>
    </submittedName>
</protein>
<evidence type="ECO:0000313" key="2">
    <source>
        <dbReference type="Proteomes" id="UP001187192"/>
    </source>
</evidence>
<gene>
    <name evidence="1" type="ORF">TIFTF001_054651</name>
</gene>
<keyword evidence="2" id="KW-1185">Reference proteome</keyword>
<dbReference type="EMBL" id="BTGU01015322">
    <property type="protein sequence ID" value="GMN71791.1"/>
    <property type="molecule type" value="Genomic_DNA"/>
</dbReference>
<proteinExistence type="predicted"/>
<name>A0AA88EIL2_FICCA</name>
<comment type="caution">
    <text evidence="1">The sequence shown here is derived from an EMBL/GenBank/DDBJ whole genome shotgun (WGS) entry which is preliminary data.</text>
</comment>
<accession>A0AA88EIL2</accession>
<evidence type="ECO:0000313" key="1">
    <source>
        <dbReference type="EMBL" id="GMN71791.1"/>
    </source>
</evidence>
<sequence>MERKGKTIPLSTPKSLCLVEKFGPEWPFPIPTESPFPHFGGKAIHPKTVHPNQKAKKASFVIRDPTKVNVETPPPELASIAFRRHRRSSPECFNFNFPSLYMIE</sequence>